<accession>A0A8H8RQW2</accession>
<keyword evidence="5" id="KW-1185">Reference proteome</keyword>
<dbReference type="Proteomes" id="UP000462212">
    <property type="component" value="Unassembled WGS sequence"/>
</dbReference>
<protein>
    <recommendedName>
        <fullName evidence="6">Mid2 domain-containing protein</fullName>
    </recommendedName>
</protein>
<feature type="chain" id="PRO_5034142385" description="Mid2 domain-containing protein" evidence="3">
    <location>
        <begin position="22"/>
        <end position="632"/>
    </location>
</feature>
<feature type="region of interest" description="Disordered" evidence="1">
    <location>
        <begin position="499"/>
        <end position="530"/>
    </location>
</feature>
<evidence type="ECO:0000313" key="5">
    <source>
        <dbReference type="Proteomes" id="UP000462212"/>
    </source>
</evidence>
<reference evidence="4 5" key="1">
    <citation type="submission" date="2018-05" db="EMBL/GenBank/DDBJ databases">
        <title>Genome sequencing and assembly of the regulated plant pathogen Lachnellula willkommii and related sister species for the development of diagnostic species identification markers.</title>
        <authorList>
            <person name="Giroux E."/>
            <person name="Bilodeau G."/>
        </authorList>
    </citation>
    <scope>NUCLEOTIDE SEQUENCE [LARGE SCALE GENOMIC DNA]</scope>
    <source>
        <strain evidence="4 5">CBS 197.66</strain>
    </source>
</reference>
<keyword evidence="2" id="KW-1133">Transmembrane helix</keyword>
<evidence type="ECO:0000256" key="3">
    <source>
        <dbReference type="SAM" id="SignalP"/>
    </source>
</evidence>
<sequence>MLVKKCVVALTWAIGTSISTASIAPLNNNIHVTRDGTAASPDSVLTLRRAIASTAQSKRDTVKSNTTLLDNSWNDVVLFDFDATVHKGNTTLSAGIKVICKDCYVRGTATTQFTVPGNFNASRAFDNVTSEVKFDTDNIWNTFVDATENYTKNYTKNLPSDIFSGDFEIDDLDFPTIPFDLQLAMPEIPECQLRYQFDGLELYMQIDTILTGGATYQINLFTTESPVGIKISDDFEIGVIFTIDLILSAEVGMDISSGFHIKLHDGAAINIAMFSKNVSSITSNGGDFEFLPVTIQSGGVVLTALLRVGVHAGFHVATPSELTIAGIKIDEASAGVEVGVWIDVAEFVTNVTKTPKGDTSGCELRIVEAYSLALGANAGATVSAGLHHWGPAPNTRIPIFYTTLADACAVSKPATAAVTTATAIGAVDRRDASSTTSTVTYTATSCMTTGLVDCPASLQSTSTYSTVTSALKYKAASTSSTQATVTGTVAFGTNAKAMTSSDGTPVSYIPPPTSTSRDGDGNDSSGDDNKAGHHRKVVIGICVGLVMPILVAIIAGAVYFFYKRKRYSAVSRGETAYLDQQGSEMSGSGTAGVQIQRKEAPQVATVEIPQVPERSISRVYISRKKLPQQDAN</sequence>
<gene>
    <name evidence="4" type="ORF">LSUB1_G002141</name>
</gene>
<comment type="caution">
    <text evidence="4">The sequence shown here is derived from an EMBL/GenBank/DDBJ whole genome shotgun (WGS) entry which is preliminary data.</text>
</comment>
<evidence type="ECO:0000256" key="2">
    <source>
        <dbReference type="SAM" id="Phobius"/>
    </source>
</evidence>
<feature type="transmembrane region" description="Helical" evidence="2">
    <location>
        <begin position="537"/>
        <end position="562"/>
    </location>
</feature>
<name>A0A8H8RQW2_9HELO</name>
<dbReference type="EMBL" id="QGMJ01000191">
    <property type="protein sequence ID" value="TVY40164.1"/>
    <property type="molecule type" value="Genomic_DNA"/>
</dbReference>
<evidence type="ECO:0000313" key="4">
    <source>
        <dbReference type="EMBL" id="TVY40164.1"/>
    </source>
</evidence>
<keyword evidence="2" id="KW-0472">Membrane</keyword>
<proteinExistence type="predicted"/>
<keyword evidence="2" id="KW-0812">Transmembrane</keyword>
<dbReference type="AlphaFoldDB" id="A0A8H8RQW2"/>
<feature type="signal peptide" evidence="3">
    <location>
        <begin position="1"/>
        <end position="21"/>
    </location>
</feature>
<keyword evidence="3" id="KW-0732">Signal</keyword>
<evidence type="ECO:0008006" key="6">
    <source>
        <dbReference type="Google" id="ProtNLM"/>
    </source>
</evidence>
<evidence type="ECO:0000256" key="1">
    <source>
        <dbReference type="SAM" id="MobiDB-lite"/>
    </source>
</evidence>
<organism evidence="4 5">
    <name type="scientific">Lachnellula subtilissima</name>
    <dbReference type="NCBI Taxonomy" id="602034"/>
    <lineage>
        <taxon>Eukaryota</taxon>
        <taxon>Fungi</taxon>
        <taxon>Dikarya</taxon>
        <taxon>Ascomycota</taxon>
        <taxon>Pezizomycotina</taxon>
        <taxon>Leotiomycetes</taxon>
        <taxon>Helotiales</taxon>
        <taxon>Lachnaceae</taxon>
        <taxon>Lachnellula</taxon>
    </lineage>
</organism>
<dbReference type="OrthoDB" id="4733706at2759"/>